<reference evidence="2 3" key="1">
    <citation type="submission" date="2016-10" db="EMBL/GenBank/DDBJ databases">
        <authorList>
            <person name="Cai Z."/>
        </authorList>
    </citation>
    <scope>NUCLEOTIDE SEQUENCE [LARGE SCALE GENOMIC DNA]</scope>
</reference>
<gene>
    <name evidence="1" type="ORF">BQ4739_LOCUS14433</name>
    <name evidence="2" type="ORF">BQ4739_LOCUS16427</name>
</gene>
<organism evidence="2 3">
    <name type="scientific">Tetradesmus obliquus</name>
    <name type="common">Green alga</name>
    <name type="synonym">Acutodesmus obliquus</name>
    <dbReference type="NCBI Taxonomy" id="3088"/>
    <lineage>
        <taxon>Eukaryota</taxon>
        <taxon>Viridiplantae</taxon>
        <taxon>Chlorophyta</taxon>
        <taxon>core chlorophytes</taxon>
        <taxon>Chlorophyceae</taxon>
        <taxon>CS clade</taxon>
        <taxon>Sphaeropleales</taxon>
        <taxon>Scenedesmaceae</taxon>
        <taxon>Tetradesmus</taxon>
    </lineage>
</organism>
<evidence type="ECO:0000313" key="3">
    <source>
        <dbReference type="Proteomes" id="UP000256970"/>
    </source>
</evidence>
<dbReference type="SUPFAM" id="SSF52266">
    <property type="entry name" value="SGNH hydrolase"/>
    <property type="match status" value="1"/>
</dbReference>
<dbReference type="Proteomes" id="UP000256970">
    <property type="component" value="Unassembled WGS sequence"/>
</dbReference>
<dbReference type="PANTHER" id="PTHR34407">
    <property type="entry name" value="EXPRESSED PROTEIN"/>
    <property type="match status" value="1"/>
</dbReference>
<accession>A0A383WG77</accession>
<protein>
    <recommendedName>
        <fullName evidence="4">SGNH hydrolase-type esterase domain-containing protein</fullName>
    </recommendedName>
</protein>
<sequence>MPEAAAAQAPADPTLSLQNLLQAQLSTPEDILALGFKPLASLALRNWRRLAHRLSARGTTITIAAFGSQITMGHQGDSLKGSWVEELQSWLERAFPGTTTTVINLARSATDVVPAATCWYQYVPATVDLVLIEESAVGCYGNLQCHTFAAPRVAAYEQLLRRLIRRAPNAALLAVGTFNYQRFPLSPGAQGTSPSSSDVPNPLYGSGEDHHEVLARRYGIPSASTRDALYDLMQGGSTDMLRGVGRSRSELLVGSGVTPTSAGHRLYADIIAYTMQQTLAEELRQIAAGAVGAASITQERAVQIQQVQEMLQQLPPPVSPLAAEEADGDPTCAMDQAFKSVVNAAESVWWTWGTDGSFAGCPHDHCRVWGYRAKGRGRVLNMMLDTANVTAADSSLNLRSLVVFFTQGSQTPGWQGKMGTARVNCISGCECTGMQLGNKAARATQAGITLGYAMTQVSQHPNCSVSVTIDVPEGATEDEFILNGVAVVPYGKKPRTNVDDLAFMFQARMT</sequence>
<dbReference type="PANTHER" id="PTHR34407:SF1">
    <property type="entry name" value="SGNH HYDROLASE-TYPE ESTERASE DOMAIN-CONTAINING PROTEIN"/>
    <property type="match status" value="1"/>
</dbReference>
<dbReference type="AlphaFoldDB" id="A0A383WG77"/>
<evidence type="ECO:0000313" key="2">
    <source>
        <dbReference type="EMBL" id="SZX76064.1"/>
    </source>
</evidence>
<dbReference type="STRING" id="3088.A0A383WG77"/>
<name>A0A383WG77_TETOB</name>
<dbReference type="EMBL" id="FNXT01001248">
    <property type="protein sequence ID" value="SZX76064.1"/>
    <property type="molecule type" value="Genomic_DNA"/>
</dbReference>
<dbReference type="EMBL" id="FNXT01001207">
    <property type="protein sequence ID" value="SZX74188.1"/>
    <property type="molecule type" value="Genomic_DNA"/>
</dbReference>
<proteinExistence type="predicted"/>
<evidence type="ECO:0008006" key="4">
    <source>
        <dbReference type="Google" id="ProtNLM"/>
    </source>
</evidence>
<dbReference type="InterPro" id="IPR036514">
    <property type="entry name" value="SGNH_hydro_sf"/>
</dbReference>
<dbReference type="Gene3D" id="3.40.50.1110">
    <property type="entry name" value="SGNH hydrolase"/>
    <property type="match status" value="1"/>
</dbReference>
<evidence type="ECO:0000313" key="1">
    <source>
        <dbReference type="EMBL" id="SZX74188.1"/>
    </source>
</evidence>
<keyword evidence="3" id="KW-1185">Reference proteome</keyword>